<proteinExistence type="predicted"/>
<evidence type="ECO:0000259" key="4">
    <source>
        <dbReference type="PROSITE" id="PS50026"/>
    </source>
</evidence>
<keyword evidence="1" id="KW-0245">EGF-like domain</keyword>
<feature type="transmembrane region" description="Helical" evidence="3">
    <location>
        <begin position="1024"/>
        <end position="1047"/>
    </location>
</feature>
<dbReference type="PANTHER" id="PTHR24032">
    <property type="entry name" value="EGF-LIKE DOMAIN-CONTAINING PROTEIN-RELATED-RELATED"/>
    <property type="match status" value="1"/>
</dbReference>
<dbReference type="InterPro" id="IPR013783">
    <property type="entry name" value="Ig-like_fold"/>
</dbReference>
<dbReference type="RefSeq" id="XP_003289716.1">
    <property type="nucleotide sequence ID" value="XM_003289668.1"/>
</dbReference>
<keyword evidence="6" id="KW-1185">Reference proteome</keyword>
<dbReference type="Pfam" id="PF01833">
    <property type="entry name" value="TIG"/>
    <property type="match status" value="1"/>
</dbReference>
<dbReference type="SUPFAM" id="SSF81296">
    <property type="entry name" value="E set domains"/>
    <property type="match status" value="1"/>
</dbReference>
<dbReference type="PROSITE" id="PS50026">
    <property type="entry name" value="EGF_3"/>
    <property type="match status" value="1"/>
</dbReference>
<dbReference type="CDD" id="cd00603">
    <property type="entry name" value="IPT_PCSR"/>
    <property type="match status" value="1"/>
</dbReference>
<evidence type="ECO:0000256" key="3">
    <source>
        <dbReference type="SAM" id="Phobius"/>
    </source>
</evidence>
<comment type="caution">
    <text evidence="1">Lacks conserved residue(s) required for the propagation of feature annotation.</text>
</comment>
<dbReference type="InterPro" id="IPR000742">
    <property type="entry name" value="EGF"/>
</dbReference>
<organism evidence="5 6">
    <name type="scientific">Dictyostelium purpureum</name>
    <name type="common">Slime mold</name>
    <dbReference type="NCBI Taxonomy" id="5786"/>
    <lineage>
        <taxon>Eukaryota</taxon>
        <taxon>Amoebozoa</taxon>
        <taxon>Evosea</taxon>
        <taxon>Eumycetozoa</taxon>
        <taxon>Dictyostelia</taxon>
        <taxon>Dictyosteliales</taxon>
        <taxon>Dictyosteliaceae</taxon>
        <taxon>Dictyostelium</taxon>
    </lineage>
</organism>
<feature type="region of interest" description="Disordered" evidence="2">
    <location>
        <begin position="785"/>
        <end position="804"/>
    </location>
</feature>
<evidence type="ECO:0000256" key="2">
    <source>
        <dbReference type="SAM" id="MobiDB-lite"/>
    </source>
</evidence>
<dbReference type="GeneID" id="10502982"/>
<dbReference type="EMBL" id="GL871127">
    <property type="protein sequence ID" value="EGC33750.1"/>
    <property type="molecule type" value="Genomic_DNA"/>
</dbReference>
<dbReference type="VEuPathDB" id="AmoebaDB:DICPUDRAFT_36211"/>
<accession>F0ZQM2</accession>
<dbReference type="OMA" id="NGANGIC"/>
<feature type="compositionally biased region" description="Low complexity" evidence="2">
    <location>
        <begin position="785"/>
        <end position="801"/>
    </location>
</feature>
<dbReference type="Pfam" id="PF24143">
    <property type="entry name" value="Beta-sand_ComC_2nd"/>
    <property type="match status" value="1"/>
</dbReference>
<dbReference type="AlphaFoldDB" id="F0ZQM2"/>
<dbReference type="Pfam" id="PF24141">
    <property type="entry name" value="LRR_ComC"/>
    <property type="match status" value="1"/>
</dbReference>
<sequence length="1069" mass="120347">DFCSPKLPYLECDTQNNVVKLDFENYPQTSNEIIQNTDISCIGPKFKWMSTNNWNIANNFFDFENHFEYPIKSNEFSVTLKSRVEEPILLSKLAQPLKSLCYFLNHRLDQNKYSVYINNDLINTPSDPLSFIRASFVTRNIPSMANIKGTNIITYFLGEDFDHNSFSNLSTHNQISKLSIEGGNYPMFPLSILLNMEGPTSDDNSYLYRYNIQSPTEFIDFSGKTSISSISFAPASDFHVKGEFPFSKLPNGIQFFDYNIGNLKKLPDYRIFDYTDIYYFSCYAHPLTQDLPKWDGSKNNITTLMLSQNLLTGTIDESYCSVILIVYSNLLTGLIPECFTCHFAIPSFKSYFYGNSFDNYDTIGTCKTIPKLKYKNETILLRSKYITAPILSLVGQNVGYSSDDIQSNPYVDFYYLEKANSKFFARSYSLNRIIHTIKFASTGQEFTLTPDPYPPLLSNITSNNHILVFKGLYYSYDITEITITIGDKSCDVTDSTFYQITCTLTTYPNQLNNVSGTLKVDQLQTTFNLNLDNNDGNEVFNNYTSCPDNCESYNGNICNYNTGICECSDVIVYQNGITWKSFNFFVYQSKQQTCLNNCIDTNHGICNTSNGICECKSGWTGFDCIFNSYTSCPDNCESYNGNICNYNTGICECPKDWTGENCYTPKHYVSSITPTYEDGGLVTMNGWLGDIHQNLKVTIGNQECKIDTISSNTITCNIGAGTGKKDVIVYQNGITWKSFNFFVYQSKQQTCLNNCIDTNHGICNTSNGICECKSGWTGFDCSSPSNNNNNNNGNTNSTVNPDGSTTINNDQTTYNILITSLLELDINSDTVKQYPLQNNWNVTSNDKNGSNVTFTQILNETECQIVLSIQEIENDIQYSFAGLEFKLDKGSIKVSVSIHNYNYQSPLNTLQLQMISNVSDTTSNDCNSKSASTSTSILDNQTLNYISINKDNKILYGRFINRAISDGHTTLITTSLVSSQNESITIGINIPHCRTSCYIDPDFSVLINSNFKSNCDESKNHTTLIAVLISCIGAAVIIILAGAYYLLYKKSTKTKIIVFKLKKKIKMAK</sequence>
<dbReference type="PROSITE" id="PS00022">
    <property type="entry name" value="EGF_1"/>
    <property type="match status" value="3"/>
</dbReference>
<feature type="non-terminal residue" evidence="5">
    <location>
        <position position="1"/>
    </location>
</feature>
<dbReference type="SMART" id="SM00181">
    <property type="entry name" value="EGF"/>
    <property type="match status" value="3"/>
</dbReference>
<evidence type="ECO:0000256" key="1">
    <source>
        <dbReference type="PROSITE-ProRule" id="PRU00076"/>
    </source>
</evidence>
<keyword evidence="3" id="KW-0812">Transmembrane</keyword>
<reference evidence="6" key="1">
    <citation type="journal article" date="2011" name="Genome Biol.">
        <title>Comparative genomics of the social amoebae Dictyostelium discoideum and Dictyostelium purpureum.</title>
        <authorList>
            <consortium name="US DOE Joint Genome Institute (JGI-PGF)"/>
            <person name="Sucgang R."/>
            <person name="Kuo A."/>
            <person name="Tian X."/>
            <person name="Salerno W."/>
            <person name="Parikh A."/>
            <person name="Feasley C.L."/>
            <person name="Dalin E."/>
            <person name="Tu H."/>
            <person name="Huang E."/>
            <person name="Barry K."/>
            <person name="Lindquist E."/>
            <person name="Shapiro H."/>
            <person name="Bruce D."/>
            <person name="Schmutz J."/>
            <person name="Salamov A."/>
            <person name="Fey P."/>
            <person name="Gaudet P."/>
            <person name="Anjard C."/>
            <person name="Babu M.M."/>
            <person name="Basu S."/>
            <person name="Bushmanova Y."/>
            <person name="van der Wel H."/>
            <person name="Katoh-Kurasawa M."/>
            <person name="Dinh C."/>
            <person name="Coutinho P.M."/>
            <person name="Saito T."/>
            <person name="Elias M."/>
            <person name="Schaap P."/>
            <person name="Kay R.R."/>
            <person name="Henrissat B."/>
            <person name="Eichinger L."/>
            <person name="Rivero F."/>
            <person name="Putnam N.H."/>
            <person name="West C.M."/>
            <person name="Loomis W.F."/>
            <person name="Chisholm R.L."/>
            <person name="Shaulsky G."/>
            <person name="Strassmann J.E."/>
            <person name="Queller D.C."/>
            <person name="Kuspa A."/>
            <person name="Grigoriev I.V."/>
        </authorList>
    </citation>
    <scope>NUCLEOTIDE SEQUENCE [LARGE SCALE GENOMIC DNA]</scope>
    <source>
        <strain evidence="6">QSDP1</strain>
    </source>
</reference>
<dbReference type="Proteomes" id="UP000001064">
    <property type="component" value="Unassembled WGS sequence"/>
</dbReference>
<feature type="disulfide bond" evidence="1">
    <location>
        <begin position="772"/>
        <end position="781"/>
    </location>
</feature>
<dbReference type="Gene3D" id="2.170.300.10">
    <property type="entry name" value="Tie2 ligand-binding domain superfamily"/>
    <property type="match status" value="1"/>
</dbReference>
<dbReference type="InterPro" id="IPR002909">
    <property type="entry name" value="IPT_dom"/>
</dbReference>
<gene>
    <name evidence="5" type="ORF">DICPUDRAFT_36211</name>
</gene>
<dbReference type="InterPro" id="IPR053331">
    <property type="entry name" value="EGF-like_comC"/>
</dbReference>
<dbReference type="eggNOG" id="KOG1218">
    <property type="taxonomic scope" value="Eukaryota"/>
</dbReference>
<dbReference type="InParanoid" id="F0ZQM2"/>
<dbReference type="PRINTS" id="PR00011">
    <property type="entry name" value="EGFLAMININ"/>
</dbReference>
<dbReference type="InterPro" id="IPR054484">
    <property type="entry name" value="ComC_SSD"/>
</dbReference>
<evidence type="ECO:0000313" key="5">
    <source>
        <dbReference type="EMBL" id="EGC33750.1"/>
    </source>
</evidence>
<dbReference type="InterPro" id="IPR014756">
    <property type="entry name" value="Ig_E-set"/>
</dbReference>
<keyword evidence="3" id="KW-0472">Membrane</keyword>
<dbReference type="Gene3D" id="2.60.40.10">
    <property type="entry name" value="Immunoglobulins"/>
    <property type="match status" value="1"/>
</dbReference>
<dbReference type="Pfam" id="PF22933">
    <property type="entry name" value="ComC_SSD"/>
    <property type="match status" value="1"/>
</dbReference>
<dbReference type="OrthoDB" id="9753149at2759"/>
<keyword evidence="3" id="KW-1133">Transmembrane helix</keyword>
<dbReference type="InterPro" id="IPR057015">
    <property type="entry name" value="B-sand_ComC_2nd"/>
</dbReference>
<dbReference type="KEGG" id="dpp:DICPUDRAFT_36211"/>
<dbReference type="PROSITE" id="PS01186">
    <property type="entry name" value="EGF_2"/>
    <property type="match status" value="2"/>
</dbReference>
<feature type="domain" description="EGF-like" evidence="4">
    <location>
        <begin position="747"/>
        <end position="782"/>
    </location>
</feature>
<protein>
    <recommendedName>
        <fullName evidence="4">EGF-like domain-containing protein</fullName>
    </recommendedName>
</protein>
<dbReference type="FunCoup" id="F0ZQM2">
    <property type="interactions" value="921"/>
</dbReference>
<keyword evidence="1" id="KW-1015">Disulfide bond</keyword>
<dbReference type="InterPro" id="IPR057013">
    <property type="entry name" value="LRR_ComC"/>
</dbReference>
<evidence type="ECO:0000313" key="6">
    <source>
        <dbReference type="Proteomes" id="UP000001064"/>
    </source>
</evidence>
<name>F0ZQM2_DICPU</name>
<dbReference type="PANTHER" id="PTHR24032:SF8">
    <property type="entry name" value="EGF-LIKE DOMAIN-CONTAINING PROTEIN"/>
    <property type="match status" value="1"/>
</dbReference>